<dbReference type="STRING" id="266762.HQ36_02140"/>
<dbReference type="AlphaFoldDB" id="A0A0A2G7N1"/>
<feature type="coiled-coil region" evidence="1">
    <location>
        <begin position="794"/>
        <end position="858"/>
    </location>
</feature>
<feature type="compositionally biased region" description="Basic and acidic residues" evidence="2">
    <location>
        <begin position="622"/>
        <end position="639"/>
    </location>
</feature>
<dbReference type="Proteomes" id="UP000030134">
    <property type="component" value="Unassembled WGS sequence"/>
</dbReference>
<name>A0A0A2G7N1_9PORP</name>
<proteinExistence type="predicted"/>
<gene>
    <name evidence="4" type="ORF">HQ36_02140</name>
</gene>
<dbReference type="InterPro" id="IPR013491">
    <property type="entry name" value="Tape_meas_N"/>
</dbReference>
<dbReference type="EMBL" id="JQZW01000006">
    <property type="protein sequence ID" value="KGN98432.1"/>
    <property type="molecule type" value="Genomic_DNA"/>
</dbReference>
<dbReference type="Pfam" id="PF20155">
    <property type="entry name" value="TMP_3"/>
    <property type="match status" value="1"/>
</dbReference>
<evidence type="ECO:0000313" key="4">
    <source>
        <dbReference type="EMBL" id="KGN98432.1"/>
    </source>
</evidence>
<evidence type="ECO:0000256" key="2">
    <source>
        <dbReference type="SAM" id="MobiDB-lite"/>
    </source>
</evidence>
<accession>A0A0A2G7N1</accession>
<feature type="coiled-coil region" evidence="1">
    <location>
        <begin position="443"/>
        <end position="501"/>
    </location>
</feature>
<dbReference type="eggNOG" id="COG3941">
    <property type="taxonomic scope" value="Bacteria"/>
</dbReference>
<keyword evidence="5" id="KW-1185">Reference proteome</keyword>
<feature type="region of interest" description="Disordered" evidence="2">
    <location>
        <begin position="616"/>
        <end position="639"/>
    </location>
</feature>
<evidence type="ECO:0000256" key="1">
    <source>
        <dbReference type="SAM" id="Coils"/>
    </source>
</evidence>
<reference evidence="4 5" key="1">
    <citation type="submission" date="2014-08" db="EMBL/GenBank/DDBJ databases">
        <title>Porphyromonas gingivicanis strain:COT-022_OH1391 Genome sequencing.</title>
        <authorList>
            <person name="Wallis C."/>
            <person name="Deusch O."/>
            <person name="O'Flynn C."/>
            <person name="Davis I."/>
            <person name="Jospin G."/>
            <person name="Darling A.E."/>
            <person name="Coil D.A."/>
            <person name="Alexiev A."/>
            <person name="Horsfall A."/>
            <person name="Kirkwood N."/>
            <person name="Harris S."/>
            <person name="Eisen J.A."/>
        </authorList>
    </citation>
    <scope>NUCLEOTIDE SEQUENCE [LARGE SCALE GENOMIC DNA]</scope>
    <source>
        <strain evidence="5">COT-022 OH1391</strain>
    </source>
</reference>
<evidence type="ECO:0000313" key="5">
    <source>
        <dbReference type="Proteomes" id="UP000030134"/>
    </source>
</evidence>
<dbReference type="NCBIfam" id="TIGR02675">
    <property type="entry name" value="tape_meas_nterm"/>
    <property type="match status" value="1"/>
</dbReference>
<keyword evidence="1" id="KW-0175">Coiled coil</keyword>
<feature type="coiled-coil region" evidence="1">
    <location>
        <begin position="300"/>
        <end position="330"/>
    </location>
</feature>
<feature type="coiled-coil region" evidence="1">
    <location>
        <begin position="691"/>
        <end position="750"/>
    </location>
</feature>
<protein>
    <recommendedName>
        <fullName evidence="3">Tape measure protein N-terminal domain-containing protein</fullName>
    </recommendedName>
</protein>
<organism evidence="4 5">
    <name type="scientific">Porphyromonas gingivicanis</name>
    <dbReference type="NCBI Taxonomy" id="266762"/>
    <lineage>
        <taxon>Bacteria</taxon>
        <taxon>Pseudomonadati</taxon>
        <taxon>Bacteroidota</taxon>
        <taxon>Bacteroidia</taxon>
        <taxon>Bacteroidales</taxon>
        <taxon>Porphyromonadaceae</taxon>
        <taxon>Porphyromonas</taxon>
    </lineage>
</organism>
<dbReference type="RefSeq" id="WP_036883119.1">
    <property type="nucleotide sequence ID" value="NZ_JQZW01000006.1"/>
</dbReference>
<comment type="caution">
    <text evidence="4">The sequence shown here is derived from an EMBL/GenBank/DDBJ whole genome shotgun (WGS) entry which is preliminary data.</text>
</comment>
<dbReference type="OrthoDB" id="1050541at2"/>
<feature type="domain" description="Tape measure protein N-terminal" evidence="3">
    <location>
        <begin position="56"/>
        <end position="241"/>
    </location>
</feature>
<sequence length="1103" mass="121506">MAKLELAIAIKLIQQNFQRGVSQVRASLKSLQYQVLAIASAIGAGGFAVGGFLSQLKEVARAASKANVTLRNVSKSNADYVNQVNFLKRVAHEYKQNLSDLTESYAKFKASADAGGLSIASQQQIFESVTRALTAFGVSGQEANLAMKGIQQMMSKGKVSAEELRRQLGEQLPIAMEAMARALGVSMGEMEELLKKGEVYSAEVLPKFAEELNKMVTAVDTDNLETSFAQIGNTLIEIVEEWGLVEKFKAIVDGTVKALQYLKGHAVSIVATIGAFFAGLKVPAFASKFVGQAQMVETAEKKLEASKVRLTVQYERLEKARRKLAAARQAEASNVALLKKKYEAERSRAQVLYQSRAQAGADLIQAKNIKTWGVIKTNALGAIRAIGGAFKGILSASIYGLIFAAIAQIVSKVVEWVSYQRRVNNLVRDYREGIKNIDYGQQVSDLQNLRKLVEDQNAKEEDKKGLLAQINKEYGYSLELNQDLSKQLERQIGLLKQQEQLRYHREKSYETTKRQEEILGYFNISDDTKAPNSREKIIERLNYIGKLQVAGGQRNRMLSFEESDKISDFYSTQNWLLPVRSELVALGKEWYNLSEVSNLAYNEIAKLSKVEEDTTITPAPVKDTDKGKKESPLERAEREYAERVRELSNQKRLDLISEKEYQEELQEASRRATLEIGGLLGEKAKGNKTYREAEQHVVAGLTNEAKALEEAKASIVDHERRANTLHLTEEQKRKERIEALNTAIDRLLREEEQTPAILSAIRGYERERNNLLPVPQKGERDTAFDYKKGEDDITREEIQLLEEYVQQLKALQEAGLNVADAINKAQSEISTLQGALRLQELKRDVADFNRELSETTYSSIKNIAGSTQYLVHAFKSMRSAFTDDDASPFERLLNVFNALQQAVDGVLSTIQMFEKIGEASKKLGLASQAVDLLTSKQEGMAGVAEGVEDGITGVAQAQGNAVGEAVSGAGKEVASSKAVTKAKIEEATAKILAANAALGPAGAMKAGAEIALMVATIKAAGAVAGFSNGGLVAGGSPWGDRTLIRVNAGERVLNVEQQEWLQRLAKGFSAQPQGGNVRVSGEFRMRAGDLYAVVRNEERRRAR</sequence>
<evidence type="ECO:0000259" key="3">
    <source>
        <dbReference type="Pfam" id="PF20155"/>
    </source>
</evidence>